<dbReference type="InterPro" id="IPR051714">
    <property type="entry name" value="Znf_CCHC_NABP"/>
</dbReference>
<comment type="caution">
    <text evidence="4">The sequence shown here is derived from an EMBL/GenBank/DDBJ whole genome shotgun (WGS) entry which is preliminary data.</text>
</comment>
<keyword evidence="1" id="KW-0479">Metal-binding</keyword>
<feature type="domain" description="CCHC-type" evidence="3">
    <location>
        <begin position="216"/>
        <end position="230"/>
    </location>
</feature>
<proteinExistence type="predicted"/>
<feature type="region of interest" description="Disordered" evidence="2">
    <location>
        <begin position="176"/>
        <end position="207"/>
    </location>
</feature>
<dbReference type="SUPFAM" id="SSF57756">
    <property type="entry name" value="Retrovirus zinc finger-like domains"/>
    <property type="match status" value="1"/>
</dbReference>
<dbReference type="GO" id="GO:0008270">
    <property type="term" value="F:zinc ion binding"/>
    <property type="evidence" value="ECO:0007669"/>
    <property type="project" value="UniProtKB-KW"/>
</dbReference>
<dbReference type="Gene3D" id="4.10.60.10">
    <property type="entry name" value="Zinc finger, CCHC-type"/>
    <property type="match status" value="1"/>
</dbReference>
<organism evidence="4">
    <name type="scientific">Heliothis virescens</name>
    <name type="common">Tobacco budworm moth</name>
    <dbReference type="NCBI Taxonomy" id="7102"/>
    <lineage>
        <taxon>Eukaryota</taxon>
        <taxon>Metazoa</taxon>
        <taxon>Ecdysozoa</taxon>
        <taxon>Arthropoda</taxon>
        <taxon>Hexapoda</taxon>
        <taxon>Insecta</taxon>
        <taxon>Pterygota</taxon>
        <taxon>Neoptera</taxon>
        <taxon>Endopterygota</taxon>
        <taxon>Lepidoptera</taxon>
        <taxon>Glossata</taxon>
        <taxon>Ditrysia</taxon>
        <taxon>Noctuoidea</taxon>
        <taxon>Noctuidae</taxon>
        <taxon>Heliothinae</taxon>
        <taxon>Heliothis</taxon>
    </lineage>
</organism>
<evidence type="ECO:0000256" key="1">
    <source>
        <dbReference type="PROSITE-ProRule" id="PRU00047"/>
    </source>
</evidence>
<dbReference type="STRING" id="7102.A0A2A4K4A8"/>
<feature type="compositionally biased region" description="Polar residues" evidence="2">
    <location>
        <begin position="254"/>
        <end position="271"/>
    </location>
</feature>
<keyword evidence="1" id="KW-0862">Zinc</keyword>
<dbReference type="AlphaFoldDB" id="A0A2A4K4A8"/>
<accession>A0A2A4K4A8</accession>
<reference evidence="4" key="1">
    <citation type="submission" date="2017-09" db="EMBL/GenBank/DDBJ databases">
        <title>Contemporary evolution of a Lepidopteran species, Heliothis virescens, in response to modern agricultural practices.</title>
        <authorList>
            <person name="Fritz M.L."/>
            <person name="Deyonke A.M."/>
            <person name="Papanicolaou A."/>
            <person name="Micinski S."/>
            <person name="Westbrook J."/>
            <person name="Gould F."/>
        </authorList>
    </citation>
    <scope>NUCLEOTIDE SEQUENCE [LARGE SCALE GENOMIC DNA]</scope>
    <source>
        <strain evidence="4">HvINT-</strain>
        <tissue evidence="4">Whole body</tissue>
    </source>
</reference>
<evidence type="ECO:0000313" key="4">
    <source>
        <dbReference type="EMBL" id="PCG78490.1"/>
    </source>
</evidence>
<feature type="compositionally biased region" description="Polar residues" evidence="2">
    <location>
        <begin position="180"/>
        <end position="190"/>
    </location>
</feature>
<dbReference type="PANTHER" id="PTHR23002">
    <property type="entry name" value="ZINC FINGER CCHC DOMAIN CONTAINING PROTEIN"/>
    <property type="match status" value="1"/>
</dbReference>
<gene>
    <name evidence="4" type="ORF">B5V51_3990</name>
</gene>
<evidence type="ECO:0000256" key="2">
    <source>
        <dbReference type="SAM" id="MobiDB-lite"/>
    </source>
</evidence>
<keyword evidence="1" id="KW-0863">Zinc-finger</keyword>
<evidence type="ECO:0000259" key="3">
    <source>
        <dbReference type="PROSITE" id="PS50158"/>
    </source>
</evidence>
<dbReference type="Pfam" id="PF00098">
    <property type="entry name" value="zf-CCHC"/>
    <property type="match status" value="2"/>
</dbReference>
<sequence length="362" mass="40886">MVDKDENDFTKQLPNYNMAEPILKFSGEDMTYSSSKWAQDIEDNAEIFGWTAQQKLIIARRSLSGTAELWLRTEKPFRTYDELKTALQKEFPDTVNTKQMHEIMSARKKRNGESYYQYMLTMKELGKRAKFPDYVAIQYIVDGITDYEQNKMSLYGITTYAALKEKLTHYETMKQKMKQRGNQISVSANASRPREFRKPAASDNNINPSNERAFHRCFSCGDRGHIASACNKGIKCFKCNNFGHLATECRATNAPNEASGSANRNARNVGSTAGGSGANFRPRRVSMFVHQPREVGAATTNELCEDSERTDDRELSNVISVGHSCQCQNNLNNVLSVNNNNSAVINKSVKSVKAIRCRLCSR</sequence>
<dbReference type="InterPro" id="IPR036875">
    <property type="entry name" value="Znf_CCHC_sf"/>
</dbReference>
<name>A0A2A4K4A8_HELVI</name>
<dbReference type="PROSITE" id="PS50158">
    <property type="entry name" value="ZF_CCHC"/>
    <property type="match status" value="2"/>
</dbReference>
<dbReference type="SMART" id="SM00343">
    <property type="entry name" value="ZnF_C2HC"/>
    <property type="match status" value="2"/>
</dbReference>
<dbReference type="InterPro" id="IPR001878">
    <property type="entry name" value="Znf_CCHC"/>
</dbReference>
<dbReference type="GO" id="GO:0003676">
    <property type="term" value="F:nucleic acid binding"/>
    <property type="evidence" value="ECO:0007669"/>
    <property type="project" value="InterPro"/>
</dbReference>
<dbReference type="EMBL" id="NWSH01000198">
    <property type="protein sequence ID" value="PCG78490.1"/>
    <property type="molecule type" value="Genomic_DNA"/>
</dbReference>
<feature type="domain" description="CCHC-type" evidence="3">
    <location>
        <begin position="235"/>
        <end position="250"/>
    </location>
</feature>
<protein>
    <recommendedName>
        <fullName evidence="3">CCHC-type domain-containing protein</fullName>
    </recommendedName>
</protein>
<feature type="region of interest" description="Disordered" evidence="2">
    <location>
        <begin position="254"/>
        <end position="280"/>
    </location>
</feature>